<keyword evidence="3" id="KW-1185">Reference proteome</keyword>
<dbReference type="EMBL" id="BPLR01020399">
    <property type="protein sequence ID" value="GIX78294.1"/>
    <property type="molecule type" value="Genomic_DNA"/>
</dbReference>
<evidence type="ECO:0000256" key="1">
    <source>
        <dbReference type="SAM" id="MobiDB-lite"/>
    </source>
</evidence>
<accession>A0AAV4N0M3</accession>
<evidence type="ECO:0000313" key="3">
    <source>
        <dbReference type="Proteomes" id="UP001054945"/>
    </source>
</evidence>
<sequence length="124" mass="14214">MREFNIGFFFLTTDASSREVGVPKSPAHQIQNRNIKIPENKREVRNESFLAVCCIGDKAIPFLFSTRKKICNKVINPPYPMVLRVLKIEKLYTVVCHLMKEPHLKNEPGPRNGPRGILELRGKV</sequence>
<name>A0AAV4N0M3_CAEEX</name>
<feature type="region of interest" description="Disordered" evidence="1">
    <location>
        <begin position="105"/>
        <end position="124"/>
    </location>
</feature>
<gene>
    <name evidence="2" type="ORF">CEXT_537081</name>
</gene>
<evidence type="ECO:0000313" key="2">
    <source>
        <dbReference type="EMBL" id="GIX78294.1"/>
    </source>
</evidence>
<protein>
    <submittedName>
        <fullName evidence="2">Uncharacterized protein</fullName>
    </submittedName>
</protein>
<comment type="caution">
    <text evidence="2">The sequence shown here is derived from an EMBL/GenBank/DDBJ whole genome shotgun (WGS) entry which is preliminary data.</text>
</comment>
<dbReference type="Proteomes" id="UP001054945">
    <property type="component" value="Unassembled WGS sequence"/>
</dbReference>
<dbReference type="AlphaFoldDB" id="A0AAV4N0M3"/>
<reference evidence="2 3" key="1">
    <citation type="submission" date="2021-06" db="EMBL/GenBank/DDBJ databases">
        <title>Caerostris extrusa draft genome.</title>
        <authorList>
            <person name="Kono N."/>
            <person name="Arakawa K."/>
        </authorList>
    </citation>
    <scope>NUCLEOTIDE SEQUENCE [LARGE SCALE GENOMIC DNA]</scope>
</reference>
<proteinExistence type="predicted"/>
<organism evidence="2 3">
    <name type="scientific">Caerostris extrusa</name>
    <name type="common">Bark spider</name>
    <name type="synonym">Caerostris bankana</name>
    <dbReference type="NCBI Taxonomy" id="172846"/>
    <lineage>
        <taxon>Eukaryota</taxon>
        <taxon>Metazoa</taxon>
        <taxon>Ecdysozoa</taxon>
        <taxon>Arthropoda</taxon>
        <taxon>Chelicerata</taxon>
        <taxon>Arachnida</taxon>
        <taxon>Araneae</taxon>
        <taxon>Araneomorphae</taxon>
        <taxon>Entelegynae</taxon>
        <taxon>Araneoidea</taxon>
        <taxon>Araneidae</taxon>
        <taxon>Caerostris</taxon>
    </lineage>
</organism>